<name>A0ABQ2BVE1_9FLAO</name>
<evidence type="ECO:0000313" key="2">
    <source>
        <dbReference type="Proteomes" id="UP000624701"/>
    </source>
</evidence>
<gene>
    <name evidence="1" type="ORF">GCM10011444_07340</name>
</gene>
<reference evidence="2" key="1">
    <citation type="journal article" date="2019" name="Int. J. Syst. Evol. Microbiol.">
        <title>The Global Catalogue of Microorganisms (GCM) 10K type strain sequencing project: providing services to taxonomists for standard genome sequencing and annotation.</title>
        <authorList>
            <consortium name="The Broad Institute Genomics Platform"/>
            <consortium name="The Broad Institute Genome Sequencing Center for Infectious Disease"/>
            <person name="Wu L."/>
            <person name="Ma J."/>
        </authorList>
    </citation>
    <scope>NUCLEOTIDE SEQUENCE [LARGE SCALE GENOMIC DNA]</scope>
    <source>
        <strain evidence="2">CCM 8681</strain>
    </source>
</reference>
<evidence type="ECO:0000313" key="1">
    <source>
        <dbReference type="EMBL" id="GGI56425.1"/>
    </source>
</evidence>
<dbReference type="Pfam" id="PF12869">
    <property type="entry name" value="tRNA_anti-like"/>
    <property type="match status" value="1"/>
</dbReference>
<protein>
    <recommendedName>
        <fullName evidence="3">tRNA_anti-like</fullName>
    </recommendedName>
</protein>
<accession>A0ABQ2BVE1</accession>
<keyword evidence="2" id="KW-1185">Reference proteome</keyword>
<evidence type="ECO:0008006" key="3">
    <source>
        <dbReference type="Google" id="ProtNLM"/>
    </source>
</evidence>
<dbReference type="EMBL" id="BMDQ01000001">
    <property type="protein sequence ID" value="GGI56425.1"/>
    <property type="molecule type" value="Genomic_DNA"/>
</dbReference>
<organism evidence="1 2">
    <name type="scientific">Winogradskyella haliclonae</name>
    <dbReference type="NCBI Taxonomy" id="2048558"/>
    <lineage>
        <taxon>Bacteria</taxon>
        <taxon>Pseudomonadati</taxon>
        <taxon>Bacteroidota</taxon>
        <taxon>Flavobacteriia</taxon>
        <taxon>Flavobacteriales</taxon>
        <taxon>Flavobacteriaceae</taxon>
        <taxon>Winogradskyella</taxon>
    </lineage>
</organism>
<proteinExistence type="predicted"/>
<dbReference type="InterPro" id="IPR024422">
    <property type="entry name" value="Protein_unknown_function_OB"/>
</dbReference>
<comment type="caution">
    <text evidence="1">The sequence shown here is derived from an EMBL/GenBank/DDBJ whole genome shotgun (WGS) entry which is preliminary data.</text>
</comment>
<sequence length="146" mass="16443">MLMSLNAYRQLFILKLLLVVSVGLGLNSCTKNSDKMVSESLDVKQFNVDQIIERNLNFNEDNLIEDIVLVEGVIQDINNLNNRSTIILKGKKDTDRLVICDMQKNQKLAINNLNLGDEISIKGIFKGTLNDVILLNCIIPQPKTNE</sequence>
<dbReference type="Proteomes" id="UP000624701">
    <property type="component" value="Unassembled WGS sequence"/>
</dbReference>